<reference evidence="2" key="2">
    <citation type="submission" date="2021-10" db="EMBL/GenBank/DDBJ databases">
        <title>Phylogenomics reveals ancestral predisposition of the termite-cultivated fungus Termitomyces towards a domesticated lifestyle.</title>
        <authorList>
            <person name="Auxier B."/>
            <person name="Grum-Grzhimaylo A."/>
            <person name="Cardenas M.E."/>
            <person name="Lodge J.D."/>
            <person name="Laessoe T."/>
            <person name="Pedersen O."/>
            <person name="Smith M.E."/>
            <person name="Kuyper T.W."/>
            <person name="Franco-Molano E.A."/>
            <person name="Baroni T.J."/>
            <person name="Aanen D.K."/>
        </authorList>
    </citation>
    <scope>NUCLEOTIDE SEQUENCE</scope>
    <source>
        <strain evidence="2">D49</strain>
    </source>
</reference>
<feature type="compositionally biased region" description="Low complexity" evidence="1">
    <location>
        <begin position="1"/>
        <end position="16"/>
    </location>
</feature>
<sequence>MASLAASISADQATSSDDSDESHTIMSRSSYQRDDWLRLQLNEAVEDALSKILRFGFDIDRVEVKPASAQPLRNQILAWAKHIASDIPGYTNWQEIYDFTFDALCTPDAVPGSDDTPIGTEADLVAQLLHEDIDLERAHALQDQETEKDHLADHALSLAKARTRLSILDYAGGRYSGANPMPRALALLFRKIRYTYTLRECLLGQVGYYTGALELAAGMVDDFEYHMYLIQMHLRRPDRLHAFKAPKAMAHYTTDPASLLPWNNQFAFSYGRDEFGPQQVPVFGTNYIERKLVEVLRLDADGKKWASLCTLLDWNPSRYALELYRIKTEFVPTDKEKEKENEKAGNFIGLNHIPSPASAGQIPAPGPADPFLNGHQTLTDYGFRRVSLPHILKLTRTNEPARKAFYTLLLGLVWTDTPLSALENPFVEEHEYKARAERSLALGVPLEHDLAYLKDTDLRDPTTGRRPTHLTLNLVRYYPHLVRVGRRPNLILAPETAGAHYRRKLEWLSEADLDTLFGNIESHAYPRTATASRTDKVDAVVHQAVEAARDWQTCAVANHRPVYTGPSGDVLSYARIFLDSSTSDSNAQGCCAAGANHPTPEQLRLTLLAASVGFNQRHTYDECMAASHGLGFTYSGGGGGALEYRDRVGYRDIIDSADAWIREEVGRPLLRAMVKIGRECVARYNSEECQGQGQVGLDPLLSHPHPHPYPHPGPLVARWFRDTTGREFPGAE</sequence>
<protein>
    <submittedName>
        <fullName evidence="2">Uncharacterized protein</fullName>
    </submittedName>
</protein>
<dbReference type="AlphaFoldDB" id="A0A9P7KJN4"/>
<evidence type="ECO:0000313" key="2">
    <source>
        <dbReference type="EMBL" id="KAG5652214.1"/>
    </source>
</evidence>
<organism evidence="2 3">
    <name type="scientific">Sphagnurus paluster</name>
    <dbReference type="NCBI Taxonomy" id="117069"/>
    <lineage>
        <taxon>Eukaryota</taxon>
        <taxon>Fungi</taxon>
        <taxon>Dikarya</taxon>
        <taxon>Basidiomycota</taxon>
        <taxon>Agaricomycotina</taxon>
        <taxon>Agaricomycetes</taxon>
        <taxon>Agaricomycetidae</taxon>
        <taxon>Agaricales</taxon>
        <taxon>Tricholomatineae</taxon>
        <taxon>Lyophyllaceae</taxon>
        <taxon>Sphagnurus</taxon>
    </lineage>
</organism>
<proteinExistence type="predicted"/>
<evidence type="ECO:0000313" key="3">
    <source>
        <dbReference type="Proteomes" id="UP000717328"/>
    </source>
</evidence>
<dbReference type="Proteomes" id="UP000717328">
    <property type="component" value="Unassembled WGS sequence"/>
</dbReference>
<accession>A0A9P7KJN4</accession>
<reference evidence="2" key="1">
    <citation type="submission" date="2021-02" db="EMBL/GenBank/DDBJ databases">
        <authorList>
            <person name="Nieuwenhuis M."/>
            <person name="Van De Peppel L.J.J."/>
        </authorList>
    </citation>
    <scope>NUCLEOTIDE SEQUENCE</scope>
    <source>
        <strain evidence="2">D49</strain>
    </source>
</reference>
<evidence type="ECO:0000256" key="1">
    <source>
        <dbReference type="SAM" id="MobiDB-lite"/>
    </source>
</evidence>
<dbReference type="EMBL" id="JABCKI010000148">
    <property type="protein sequence ID" value="KAG5652214.1"/>
    <property type="molecule type" value="Genomic_DNA"/>
</dbReference>
<feature type="region of interest" description="Disordered" evidence="1">
    <location>
        <begin position="1"/>
        <end position="26"/>
    </location>
</feature>
<dbReference type="OrthoDB" id="3177156at2759"/>
<comment type="caution">
    <text evidence="2">The sequence shown here is derived from an EMBL/GenBank/DDBJ whole genome shotgun (WGS) entry which is preliminary data.</text>
</comment>
<name>A0A9P7KJN4_9AGAR</name>
<gene>
    <name evidence="2" type="ORF">H0H81_005794</name>
</gene>
<keyword evidence="3" id="KW-1185">Reference proteome</keyword>